<dbReference type="Pfam" id="PF07715">
    <property type="entry name" value="Plug"/>
    <property type="match status" value="1"/>
</dbReference>
<dbReference type="Pfam" id="PF00593">
    <property type="entry name" value="TonB_dep_Rec_b-barrel"/>
    <property type="match status" value="1"/>
</dbReference>
<dbReference type="RefSeq" id="WP_119989057.1">
    <property type="nucleotide sequence ID" value="NZ_CP032489.1"/>
</dbReference>
<evidence type="ECO:0000313" key="13">
    <source>
        <dbReference type="EMBL" id="AYD48378.1"/>
    </source>
</evidence>
<organism evidence="13 14">
    <name type="scientific">Arachidicoccus soli</name>
    <dbReference type="NCBI Taxonomy" id="2341117"/>
    <lineage>
        <taxon>Bacteria</taxon>
        <taxon>Pseudomonadati</taxon>
        <taxon>Bacteroidota</taxon>
        <taxon>Chitinophagia</taxon>
        <taxon>Chitinophagales</taxon>
        <taxon>Chitinophagaceae</taxon>
        <taxon>Arachidicoccus</taxon>
    </lineage>
</organism>
<dbReference type="GO" id="GO:0009279">
    <property type="term" value="C:cell outer membrane"/>
    <property type="evidence" value="ECO:0007669"/>
    <property type="project" value="UniProtKB-SubCell"/>
</dbReference>
<dbReference type="InterPro" id="IPR012910">
    <property type="entry name" value="Plug_dom"/>
</dbReference>
<evidence type="ECO:0000259" key="12">
    <source>
        <dbReference type="Pfam" id="PF07715"/>
    </source>
</evidence>
<dbReference type="PROSITE" id="PS52016">
    <property type="entry name" value="TONB_DEPENDENT_REC_3"/>
    <property type="match status" value="1"/>
</dbReference>
<evidence type="ECO:0000256" key="7">
    <source>
        <dbReference type="ARBA" id="ARBA00023237"/>
    </source>
</evidence>
<dbReference type="InterPro" id="IPR008969">
    <property type="entry name" value="CarboxyPept-like_regulatory"/>
</dbReference>
<evidence type="ECO:0000256" key="6">
    <source>
        <dbReference type="ARBA" id="ARBA00023136"/>
    </source>
</evidence>
<evidence type="ECO:0000256" key="1">
    <source>
        <dbReference type="ARBA" id="ARBA00004571"/>
    </source>
</evidence>
<dbReference type="Pfam" id="PF13715">
    <property type="entry name" value="CarbopepD_reg_2"/>
    <property type="match status" value="1"/>
</dbReference>
<dbReference type="InterPro" id="IPR023996">
    <property type="entry name" value="TonB-dep_OMP_SusC/RagA"/>
</dbReference>
<dbReference type="InterPro" id="IPR036942">
    <property type="entry name" value="Beta-barrel_TonB_sf"/>
</dbReference>
<dbReference type="SUPFAM" id="SSF56935">
    <property type="entry name" value="Porins"/>
    <property type="match status" value="1"/>
</dbReference>
<dbReference type="InterPro" id="IPR039426">
    <property type="entry name" value="TonB-dep_rcpt-like"/>
</dbReference>
<feature type="signal peptide" evidence="10">
    <location>
        <begin position="1"/>
        <end position="25"/>
    </location>
</feature>
<evidence type="ECO:0000256" key="5">
    <source>
        <dbReference type="ARBA" id="ARBA00023077"/>
    </source>
</evidence>
<proteinExistence type="inferred from homology"/>
<keyword evidence="10" id="KW-0732">Signal</keyword>
<dbReference type="InterPro" id="IPR023997">
    <property type="entry name" value="TonB-dep_OMP_SusC/RagA_CS"/>
</dbReference>
<feature type="chain" id="PRO_5017275754" evidence="10">
    <location>
        <begin position="26"/>
        <end position="1122"/>
    </location>
</feature>
<reference evidence="13 14" key="1">
    <citation type="submission" date="2018-09" db="EMBL/GenBank/DDBJ databases">
        <title>Arachidicoccus sp. nov., a bacterium isolated from soil.</title>
        <authorList>
            <person name="Weon H.-Y."/>
            <person name="Kwon S.-W."/>
            <person name="Lee S.A."/>
        </authorList>
    </citation>
    <scope>NUCLEOTIDE SEQUENCE [LARGE SCALE GENOMIC DNA]</scope>
    <source>
        <strain evidence="13 14">KIS59-12</strain>
    </source>
</reference>
<dbReference type="EMBL" id="CP032489">
    <property type="protein sequence ID" value="AYD48378.1"/>
    <property type="molecule type" value="Genomic_DNA"/>
</dbReference>
<dbReference type="AlphaFoldDB" id="A0A386HQZ8"/>
<accession>A0A386HQZ8</accession>
<keyword evidence="14" id="KW-1185">Reference proteome</keyword>
<comment type="similarity">
    <text evidence="8 9">Belongs to the TonB-dependent receptor family.</text>
</comment>
<dbReference type="Proteomes" id="UP000266118">
    <property type="component" value="Chromosome"/>
</dbReference>
<evidence type="ECO:0000259" key="11">
    <source>
        <dbReference type="Pfam" id="PF00593"/>
    </source>
</evidence>
<sequence>MKRKTIALRWAFALCFFFCTSVLLAQTSLIEGRIFSEKDRTPLGGASISVVSTHKGTFARPDGTFSVEAKIGDKLNISYTGYVAQTITINGHDSLLISLKEVQSNLDEVVVVGYGTQSRHDLSGAVATVNPRAFKSSPTSNIGTVLQGTVPGLSVSQSTGQPGSTPNIVFRGGNDWGGSGGPLVVLDGIVVPSVYGIDMDDVQSIDLLKDAASTAIYGARASNGVLLITTKKGKNGHSQITYTVRQTTNFTRKNPSDYLTAAQYISLNREGIGARYAADLADGNTNAANTDKGQLQGSWGWALNNGFKSPVGLYTTQLLGNDNRQLLNTPGWKLLVDPNPFVAGQMDSILYREQTVADRENMIFQQTNTTEHHLDFSGANEQGNFALGLGLVKDNGIIIGSGLKRLNMNFNGGLNIGKNLKVSMNTSAYTVNTSVPYNDPSGGGGTGGLLQRFIGVAPTVRYSNDTSGVALPGPNDPTLGNPAYWSTIYNNSSTEQRFMGGVNLDWTILPYLHFKASGSGYMRYDYNNYFTKSYQMGSGGAYNNNRKASFSNSHDQQYTYNAFFEYNKTLNGVHHLSAMAGAEFYDYKYYYNTGYAQGAPTDLIPWLTASTVPSVVNGGIQNPAGASSDFSAWERLSSAIGRINYSYKDLYFLTANFRYDGSSRLSSQNHYGFFPGVSLGWNMQKEDFFKNSNISKIVSTFRPRVSWGENGSIQSFKDAKGNQIYFPTAQVYNNAGIYNGNGGTYVGSYINTDLKWEKSASTNFGADIGLWNDRITLIGDYFIRNVYDKIASLGIDPTSGFSSYTTNLGELQNRGLELSLNARIIQPIQPDGLGIDFNANFYTVKNYAIKLPFNGLPGNRQSTMQVWDPNHPGQLMQVGGLIEGQRVGLDEVWAPKWDGIYTSQDMINADANVYNAFLPYKNKTLKQLGDAKWHQVYKNDTIDSRQFVYVGRTTPTVSGSFSTNISYKGFSLYAAFDYALGFVILNNEKLRGLSQVQGSQNSTVDALNTWSPTNPNGTLPRFYWANQGRNFATDASGNNPPANMWEKGDYVALRELTLSYDMTQNLLKRVFVNKVKALRVYVSGGNLAYFTPYSGNFPETGGIDNGKYPLPRRLTFGATVSL</sequence>
<evidence type="ECO:0000256" key="10">
    <source>
        <dbReference type="SAM" id="SignalP"/>
    </source>
</evidence>
<gene>
    <name evidence="13" type="ORF">D6B99_12660</name>
</gene>
<comment type="subcellular location">
    <subcellularLocation>
        <location evidence="1 8">Cell outer membrane</location>
        <topology evidence="1 8">Multi-pass membrane protein</topology>
    </subcellularLocation>
</comment>
<dbReference type="OrthoDB" id="9768177at2"/>
<dbReference type="KEGG" id="ark:D6B99_12660"/>
<keyword evidence="3 8" id="KW-1134">Transmembrane beta strand</keyword>
<name>A0A386HQZ8_9BACT</name>
<dbReference type="Gene3D" id="2.170.130.10">
    <property type="entry name" value="TonB-dependent receptor, plug domain"/>
    <property type="match status" value="1"/>
</dbReference>
<dbReference type="Gene3D" id="2.40.170.20">
    <property type="entry name" value="TonB-dependent receptor, beta-barrel domain"/>
    <property type="match status" value="1"/>
</dbReference>
<dbReference type="SUPFAM" id="SSF49464">
    <property type="entry name" value="Carboxypeptidase regulatory domain-like"/>
    <property type="match status" value="1"/>
</dbReference>
<dbReference type="InterPro" id="IPR037066">
    <property type="entry name" value="Plug_dom_sf"/>
</dbReference>
<keyword evidence="5 9" id="KW-0798">TonB box</keyword>
<dbReference type="NCBIfam" id="TIGR04057">
    <property type="entry name" value="SusC_RagA_signa"/>
    <property type="match status" value="1"/>
</dbReference>
<evidence type="ECO:0000256" key="2">
    <source>
        <dbReference type="ARBA" id="ARBA00022448"/>
    </source>
</evidence>
<keyword evidence="2 8" id="KW-0813">Transport</keyword>
<keyword evidence="4 8" id="KW-0812">Transmembrane</keyword>
<dbReference type="InterPro" id="IPR000531">
    <property type="entry name" value="Beta-barrel_TonB"/>
</dbReference>
<evidence type="ECO:0000256" key="4">
    <source>
        <dbReference type="ARBA" id="ARBA00022692"/>
    </source>
</evidence>
<feature type="domain" description="TonB-dependent receptor-like beta-barrel" evidence="11">
    <location>
        <begin position="454"/>
        <end position="906"/>
    </location>
</feature>
<evidence type="ECO:0000256" key="9">
    <source>
        <dbReference type="RuleBase" id="RU003357"/>
    </source>
</evidence>
<evidence type="ECO:0000256" key="3">
    <source>
        <dbReference type="ARBA" id="ARBA00022452"/>
    </source>
</evidence>
<protein>
    <submittedName>
        <fullName evidence="13">SusC/RagA family TonB-linked outer membrane protein</fullName>
    </submittedName>
</protein>
<evidence type="ECO:0000256" key="8">
    <source>
        <dbReference type="PROSITE-ProRule" id="PRU01360"/>
    </source>
</evidence>
<keyword evidence="7 8" id="KW-0998">Cell outer membrane</keyword>
<keyword evidence="6 8" id="KW-0472">Membrane</keyword>
<dbReference type="NCBIfam" id="TIGR04056">
    <property type="entry name" value="OMP_RagA_SusC"/>
    <property type="match status" value="1"/>
</dbReference>
<evidence type="ECO:0000313" key="14">
    <source>
        <dbReference type="Proteomes" id="UP000266118"/>
    </source>
</evidence>
<feature type="domain" description="TonB-dependent receptor plug" evidence="12">
    <location>
        <begin position="121"/>
        <end position="225"/>
    </location>
</feature>